<evidence type="ECO:0000313" key="1">
    <source>
        <dbReference type="EMBL" id="KAK8200765.1"/>
    </source>
</evidence>
<accession>A0ACC3S7I4</accession>
<sequence length="182" mass="19877">MLFQGISLTFVTITGIERFARRQINLERCFPATQNRRKGCQGDWSVAGNSNSVLQRSATTSRGERVGKQRLGTSYLTCMDIVAHSKFESQVSVFRVKITGVCLLMPGRIRHSSSEQVGGPKSTLRSTHIEYRCICNESPLAGAAEQLGQLCGVRMALWTSVQRGSWSSPAAGRENGVQGPPS</sequence>
<dbReference type="Proteomes" id="UP001320706">
    <property type="component" value="Unassembled WGS sequence"/>
</dbReference>
<comment type="caution">
    <text evidence="1">The sequence shown here is derived from an EMBL/GenBank/DDBJ whole genome shotgun (WGS) entry which is preliminary data.</text>
</comment>
<reference evidence="1" key="1">
    <citation type="submission" date="2024-02" db="EMBL/GenBank/DDBJ databases">
        <title>Metagenome Assembled Genome of Zalaria obscura JY119.</title>
        <authorList>
            <person name="Vighnesh L."/>
            <person name="Jagadeeshwari U."/>
            <person name="Venkata Ramana C."/>
            <person name="Sasikala C."/>
        </authorList>
    </citation>
    <scope>NUCLEOTIDE SEQUENCE</scope>
    <source>
        <strain evidence="1">JY119</strain>
    </source>
</reference>
<evidence type="ECO:0000313" key="2">
    <source>
        <dbReference type="Proteomes" id="UP001320706"/>
    </source>
</evidence>
<gene>
    <name evidence="1" type="ORF">M8818_006081</name>
</gene>
<keyword evidence="2" id="KW-1185">Reference proteome</keyword>
<name>A0ACC3S7I4_9PEZI</name>
<proteinExistence type="predicted"/>
<dbReference type="EMBL" id="JAMKPW020000038">
    <property type="protein sequence ID" value="KAK8200765.1"/>
    <property type="molecule type" value="Genomic_DNA"/>
</dbReference>
<organism evidence="1 2">
    <name type="scientific">Zalaria obscura</name>
    <dbReference type="NCBI Taxonomy" id="2024903"/>
    <lineage>
        <taxon>Eukaryota</taxon>
        <taxon>Fungi</taxon>
        <taxon>Dikarya</taxon>
        <taxon>Ascomycota</taxon>
        <taxon>Pezizomycotina</taxon>
        <taxon>Dothideomycetes</taxon>
        <taxon>Dothideomycetidae</taxon>
        <taxon>Dothideales</taxon>
        <taxon>Zalariaceae</taxon>
        <taxon>Zalaria</taxon>
    </lineage>
</organism>
<protein>
    <submittedName>
        <fullName evidence="1">Uncharacterized protein</fullName>
    </submittedName>
</protein>